<dbReference type="InterPro" id="IPR008972">
    <property type="entry name" value="Cupredoxin"/>
</dbReference>
<accession>A0A7V8SXB1</accession>
<evidence type="ECO:0000256" key="2">
    <source>
        <dbReference type="ARBA" id="ARBA00023008"/>
    </source>
</evidence>
<name>A0A7V8SXB1_9BACT</name>
<keyword evidence="6" id="KW-1185">Reference proteome</keyword>
<organism evidence="5 6">
    <name type="scientific">Candidatus Acidiferrum panamense</name>
    <dbReference type="NCBI Taxonomy" id="2741543"/>
    <lineage>
        <taxon>Bacteria</taxon>
        <taxon>Pseudomonadati</taxon>
        <taxon>Acidobacteriota</taxon>
        <taxon>Terriglobia</taxon>
        <taxon>Candidatus Acidiferrales</taxon>
        <taxon>Candidatus Acidiferrum</taxon>
    </lineage>
</organism>
<evidence type="ECO:0000256" key="1">
    <source>
        <dbReference type="ARBA" id="ARBA00022723"/>
    </source>
</evidence>
<evidence type="ECO:0000313" key="5">
    <source>
        <dbReference type="EMBL" id="MBA0085828.1"/>
    </source>
</evidence>
<keyword evidence="2" id="KW-0186">Copper</keyword>
<dbReference type="PANTHER" id="PTHR36507">
    <property type="entry name" value="BLL1555 PROTEIN"/>
    <property type="match status" value="1"/>
</dbReference>
<dbReference type="Proteomes" id="UP000567293">
    <property type="component" value="Unassembled WGS sequence"/>
</dbReference>
<comment type="caution">
    <text evidence="5">The sequence shown here is derived from an EMBL/GenBank/DDBJ whole genome shotgun (WGS) entry which is preliminary data.</text>
</comment>
<feature type="domain" description="Blue (type 1) copper" evidence="4">
    <location>
        <begin position="38"/>
        <end position="139"/>
    </location>
</feature>
<dbReference type="PANTHER" id="PTHR36507:SF1">
    <property type="entry name" value="BLL1555 PROTEIN"/>
    <property type="match status" value="1"/>
</dbReference>
<dbReference type="InterPro" id="IPR000923">
    <property type="entry name" value="BlueCu_1"/>
</dbReference>
<evidence type="ECO:0000259" key="4">
    <source>
        <dbReference type="Pfam" id="PF00127"/>
    </source>
</evidence>
<sequence>MRRKLTWLAMVCGASVFSHATYAQSWQATAGAQSQDKGRQALAFLPNEIWIHAGETITWTFPTDEPHSVTFLKPGQVRPSFTAGCPGTTPDGSGFDGSVCVNSGRITTVGTNYAVTFPSPGNYRLVCLIHTNMTGLVHVLPPSEPLPHDQGFYDHQAARERHDLLSDHAAQPNSGEEEENSLIDKHAIIVGTGKLVSTPGGIQSVSLMRFMQPTITIHAGETVEWDSSDVSGHTITFGQEPPNVTPQTPPSANVFADPDGARHAIIDSTSDSVHSGFIAQAGHERGGVPQAPAPVAQVQPPVGVSRFRVTFTTPGTYPYICAFHDGLGMTGQVIVEP</sequence>
<keyword evidence="1" id="KW-0479">Metal-binding</keyword>
<dbReference type="InterPro" id="IPR052721">
    <property type="entry name" value="ET_Amicyanin"/>
</dbReference>
<feature type="domain" description="Blue (type 1) copper" evidence="4">
    <location>
        <begin position="203"/>
        <end position="336"/>
    </location>
</feature>
<feature type="chain" id="PRO_5031087819" description="Blue (type 1) copper domain-containing protein" evidence="3">
    <location>
        <begin position="21"/>
        <end position="337"/>
    </location>
</feature>
<dbReference type="GO" id="GO:0005507">
    <property type="term" value="F:copper ion binding"/>
    <property type="evidence" value="ECO:0007669"/>
    <property type="project" value="InterPro"/>
</dbReference>
<dbReference type="Gene3D" id="2.60.40.420">
    <property type="entry name" value="Cupredoxins - blue copper proteins"/>
    <property type="match status" value="2"/>
</dbReference>
<keyword evidence="3" id="KW-0732">Signal</keyword>
<proteinExistence type="predicted"/>
<evidence type="ECO:0000313" key="6">
    <source>
        <dbReference type="Proteomes" id="UP000567293"/>
    </source>
</evidence>
<gene>
    <name evidence="5" type="ORF">HRJ53_12595</name>
</gene>
<dbReference type="GO" id="GO:0009055">
    <property type="term" value="F:electron transfer activity"/>
    <property type="evidence" value="ECO:0007669"/>
    <property type="project" value="InterPro"/>
</dbReference>
<dbReference type="EMBL" id="JACDQQ010001230">
    <property type="protein sequence ID" value="MBA0085828.1"/>
    <property type="molecule type" value="Genomic_DNA"/>
</dbReference>
<protein>
    <recommendedName>
        <fullName evidence="4">Blue (type 1) copper domain-containing protein</fullName>
    </recommendedName>
</protein>
<dbReference type="SUPFAM" id="SSF49503">
    <property type="entry name" value="Cupredoxins"/>
    <property type="match status" value="2"/>
</dbReference>
<feature type="signal peptide" evidence="3">
    <location>
        <begin position="1"/>
        <end position="20"/>
    </location>
</feature>
<reference evidence="5" key="1">
    <citation type="submission" date="2020-06" db="EMBL/GenBank/DDBJ databases">
        <title>Legume-microbial interactions unlock mineral nutrients during tropical forest succession.</title>
        <authorList>
            <person name="Epihov D.Z."/>
        </authorList>
    </citation>
    <scope>NUCLEOTIDE SEQUENCE [LARGE SCALE GENOMIC DNA]</scope>
    <source>
        <strain evidence="5">Pan2503</strain>
    </source>
</reference>
<dbReference type="Pfam" id="PF00127">
    <property type="entry name" value="Copper-bind"/>
    <property type="match status" value="2"/>
</dbReference>
<evidence type="ECO:0000256" key="3">
    <source>
        <dbReference type="SAM" id="SignalP"/>
    </source>
</evidence>
<dbReference type="AlphaFoldDB" id="A0A7V8SXB1"/>